<dbReference type="GO" id="GO:0016020">
    <property type="term" value="C:membrane"/>
    <property type="evidence" value="ECO:0007669"/>
    <property type="project" value="UniProtKB-SubCell"/>
</dbReference>
<dbReference type="PANTHER" id="PTHR24238:SF47">
    <property type="entry name" value="ECDYSTEROIDS_DOPAMINE RECEPTOR-RELATED"/>
    <property type="match status" value="1"/>
</dbReference>
<keyword evidence="7 8" id="KW-0807">Transducer</keyword>
<dbReference type="Gene3D" id="1.20.1070.10">
    <property type="entry name" value="Rhodopsin 7-helix transmembrane proteins"/>
    <property type="match status" value="1"/>
</dbReference>
<feature type="transmembrane region" description="Helical" evidence="9">
    <location>
        <begin position="196"/>
        <end position="218"/>
    </location>
</feature>
<evidence type="ECO:0000313" key="12">
    <source>
        <dbReference type="Proteomes" id="UP000597762"/>
    </source>
</evidence>
<evidence type="ECO:0000256" key="7">
    <source>
        <dbReference type="ARBA" id="ARBA00023224"/>
    </source>
</evidence>
<name>A0A812EBL0_ACAPH</name>
<evidence type="ECO:0000313" key="11">
    <source>
        <dbReference type="EMBL" id="CAE1320152.1"/>
    </source>
</evidence>
<evidence type="ECO:0000256" key="9">
    <source>
        <dbReference type="SAM" id="Phobius"/>
    </source>
</evidence>
<organism evidence="11 12">
    <name type="scientific">Acanthosepion pharaonis</name>
    <name type="common">Pharaoh cuttlefish</name>
    <name type="synonym">Sepia pharaonis</name>
    <dbReference type="NCBI Taxonomy" id="158019"/>
    <lineage>
        <taxon>Eukaryota</taxon>
        <taxon>Metazoa</taxon>
        <taxon>Spiralia</taxon>
        <taxon>Lophotrochozoa</taxon>
        <taxon>Mollusca</taxon>
        <taxon>Cephalopoda</taxon>
        <taxon>Coleoidea</taxon>
        <taxon>Decapodiformes</taxon>
        <taxon>Sepiida</taxon>
        <taxon>Sepiina</taxon>
        <taxon>Sepiidae</taxon>
        <taxon>Acanthosepion</taxon>
    </lineage>
</organism>
<dbReference type="PRINTS" id="PR00237">
    <property type="entry name" value="GPCRRHODOPSN"/>
</dbReference>
<dbReference type="GO" id="GO:0004930">
    <property type="term" value="F:G protein-coupled receptor activity"/>
    <property type="evidence" value="ECO:0007669"/>
    <property type="project" value="UniProtKB-KW"/>
</dbReference>
<keyword evidence="4 8" id="KW-0297">G-protein coupled receptor</keyword>
<keyword evidence="5 9" id="KW-0472">Membrane</keyword>
<dbReference type="InterPro" id="IPR000276">
    <property type="entry name" value="GPCR_Rhodpsn"/>
</dbReference>
<proteinExistence type="inferred from homology"/>
<dbReference type="Pfam" id="PF00001">
    <property type="entry name" value="7tm_1"/>
    <property type="match status" value="1"/>
</dbReference>
<evidence type="ECO:0000256" key="1">
    <source>
        <dbReference type="ARBA" id="ARBA00004141"/>
    </source>
</evidence>
<dbReference type="EMBL" id="CAHIKZ030005157">
    <property type="protein sequence ID" value="CAE1320152.1"/>
    <property type="molecule type" value="Genomic_DNA"/>
</dbReference>
<keyword evidence="3 9" id="KW-1133">Transmembrane helix</keyword>
<dbReference type="InterPro" id="IPR017452">
    <property type="entry name" value="GPCR_Rhodpsn_7TM"/>
</dbReference>
<evidence type="ECO:0000256" key="2">
    <source>
        <dbReference type="ARBA" id="ARBA00022692"/>
    </source>
</evidence>
<protein>
    <recommendedName>
        <fullName evidence="10">G-protein coupled receptors family 1 profile domain-containing protein</fullName>
    </recommendedName>
</protein>
<dbReference type="SUPFAM" id="SSF81321">
    <property type="entry name" value="Family A G protein-coupled receptor-like"/>
    <property type="match status" value="1"/>
</dbReference>
<evidence type="ECO:0000256" key="5">
    <source>
        <dbReference type="ARBA" id="ARBA00023136"/>
    </source>
</evidence>
<feature type="transmembrane region" description="Helical" evidence="9">
    <location>
        <begin position="351"/>
        <end position="373"/>
    </location>
</feature>
<dbReference type="PROSITE" id="PS50262">
    <property type="entry name" value="G_PROTEIN_RECEP_F1_2"/>
    <property type="match status" value="1"/>
</dbReference>
<dbReference type="CDD" id="cd00637">
    <property type="entry name" value="7tm_classA_rhodopsin-like"/>
    <property type="match status" value="1"/>
</dbReference>
<dbReference type="OrthoDB" id="5969463at2759"/>
<feature type="domain" description="G-protein coupled receptors family 1 profile" evidence="10">
    <location>
        <begin position="98"/>
        <end position="405"/>
    </location>
</feature>
<dbReference type="PROSITE" id="PS00237">
    <property type="entry name" value="G_PROTEIN_RECEP_F1_1"/>
    <property type="match status" value="1"/>
</dbReference>
<dbReference type="PANTHER" id="PTHR24238">
    <property type="entry name" value="G-PROTEIN COUPLED RECEPTOR"/>
    <property type="match status" value="1"/>
</dbReference>
<evidence type="ECO:0000256" key="3">
    <source>
        <dbReference type="ARBA" id="ARBA00022989"/>
    </source>
</evidence>
<dbReference type="SMART" id="SM01381">
    <property type="entry name" value="7TM_GPCR_Srsx"/>
    <property type="match status" value="1"/>
</dbReference>
<comment type="similarity">
    <text evidence="8">Belongs to the G-protein coupled receptor 1 family.</text>
</comment>
<gene>
    <name evidence="11" type="ORF">SPHA_70437</name>
</gene>
<sequence>MENITSLLVSSLVNKTFTTGLVESTSLPTGFPVAKNDAFYPQPDNTSDDRLLQSNATITSESNIDKSTYLQSLSTEAANRNILVVIFLALLMLSGTVGNLLVLYVYSCRFKRSSSSYFIISLAIFDLLACTVSIPTEIYDIRNKYTFYHQSVCILLRYSGTFVQYASAYLLVGVAIDRYIKICYPLKMIPSLKIKWMCVVATIAGFLSSIPTIILFGIKKEKTSIAAIFGSNCSIAEKFINSRLRQYYFLVVTILFLLCVLVMIILYVLIWCTVKRRRGSVIGDSVKRRPSDLDNGKPMRIKKQCSINSDDNNNSVFWEEGERASLKRGRRRRMSSVSAVLKKIKVTRTTLLLFSVTAAFVISYLPAIMAMVFQKKIFRLRHGELIYTFFVKFTFINNAINPIIYSFLNVNFRNECKKVFQKMYCGKNGPPSRQTSMETEEDIK</sequence>
<accession>A0A812EBL0</accession>
<dbReference type="AlphaFoldDB" id="A0A812EBL0"/>
<comment type="subcellular location">
    <subcellularLocation>
        <location evidence="1">Membrane</location>
        <topology evidence="1">Multi-pass membrane protein</topology>
    </subcellularLocation>
</comment>
<feature type="transmembrane region" description="Helical" evidence="9">
    <location>
        <begin position="82"/>
        <end position="105"/>
    </location>
</feature>
<keyword evidence="2 8" id="KW-0812">Transmembrane</keyword>
<feature type="transmembrane region" description="Helical" evidence="9">
    <location>
        <begin position="117"/>
        <end position="135"/>
    </location>
</feature>
<keyword evidence="6 8" id="KW-0675">Receptor</keyword>
<evidence type="ECO:0000259" key="10">
    <source>
        <dbReference type="PROSITE" id="PS50262"/>
    </source>
</evidence>
<feature type="transmembrane region" description="Helical" evidence="9">
    <location>
        <begin position="155"/>
        <end position="176"/>
    </location>
</feature>
<reference evidence="11" key="1">
    <citation type="submission" date="2021-01" db="EMBL/GenBank/DDBJ databases">
        <authorList>
            <person name="Li R."/>
            <person name="Bekaert M."/>
        </authorList>
    </citation>
    <scope>NUCLEOTIDE SEQUENCE</scope>
    <source>
        <strain evidence="11">Farmed</strain>
    </source>
</reference>
<feature type="transmembrane region" description="Helical" evidence="9">
    <location>
        <begin position="385"/>
        <end position="408"/>
    </location>
</feature>
<dbReference type="Proteomes" id="UP000597762">
    <property type="component" value="Unassembled WGS sequence"/>
</dbReference>
<feature type="transmembrane region" description="Helical" evidence="9">
    <location>
        <begin position="247"/>
        <end position="270"/>
    </location>
</feature>
<comment type="caution">
    <text evidence="11">The sequence shown here is derived from an EMBL/GenBank/DDBJ whole genome shotgun (WGS) entry which is preliminary data.</text>
</comment>
<evidence type="ECO:0000256" key="6">
    <source>
        <dbReference type="ARBA" id="ARBA00023170"/>
    </source>
</evidence>
<evidence type="ECO:0000256" key="8">
    <source>
        <dbReference type="RuleBase" id="RU000688"/>
    </source>
</evidence>
<keyword evidence="12" id="KW-1185">Reference proteome</keyword>
<evidence type="ECO:0000256" key="4">
    <source>
        <dbReference type="ARBA" id="ARBA00023040"/>
    </source>
</evidence>